<evidence type="ECO:0000313" key="1">
    <source>
        <dbReference type="EMBL" id="CEK86521.1"/>
    </source>
</evidence>
<protein>
    <submittedName>
        <fullName evidence="1">Uncharacterized protein</fullName>
    </submittedName>
</protein>
<reference evidence="1" key="1">
    <citation type="submission" date="2014-12" db="EMBL/GenBank/DDBJ databases">
        <title>Insight into the proteome of Arion vulgaris.</title>
        <authorList>
            <person name="Aradska J."/>
            <person name="Bulat T."/>
            <person name="Smidak R."/>
            <person name="Sarate P."/>
            <person name="Gangsoo J."/>
            <person name="Sialana F."/>
            <person name="Bilban M."/>
            <person name="Lubec G."/>
        </authorList>
    </citation>
    <scope>NUCLEOTIDE SEQUENCE</scope>
    <source>
        <tissue evidence="1">Skin</tissue>
    </source>
</reference>
<dbReference type="AlphaFoldDB" id="A0A0B7B2M2"/>
<proteinExistence type="predicted"/>
<name>A0A0B7B2M2_9EUPU</name>
<accession>A0A0B7B2M2</accession>
<organism evidence="1">
    <name type="scientific">Arion vulgaris</name>
    <dbReference type="NCBI Taxonomy" id="1028688"/>
    <lineage>
        <taxon>Eukaryota</taxon>
        <taxon>Metazoa</taxon>
        <taxon>Spiralia</taxon>
        <taxon>Lophotrochozoa</taxon>
        <taxon>Mollusca</taxon>
        <taxon>Gastropoda</taxon>
        <taxon>Heterobranchia</taxon>
        <taxon>Euthyneura</taxon>
        <taxon>Panpulmonata</taxon>
        <taxon>Eupulmonata</taxon>
        <taxon>Stylommatophora</taxon>
        <taxon>Helicina</taxon>
        <taxon>Arionoidea</taxon>
        <taxon>Arionidae</taxon>
        <taxon>Arion</taxon>
    </lineage>
</organism>
<dbReference type="EMBL" id="HACG01039656">
    <property type="protein sequence ID" value="CEK86521.1"/>
    <property type="molecule type" value="Transcribed_RNA"/>
</dbReference>
<sequence>MKHYLYPKFNTVKSCCCHCEFTGHNVLPTIHCKADLRKRMRFTPTTFEKKLMKLKS</sequence>
<gene>
    <name evidence="1" type="primary">ORF154240</name>
</gene>